<reference evidence="3" key="1">
    <citation type="journal article" date="2019" name="Int. J. Syst. Evol. Microbiol.">
        <title>The Global Catalogue of Microorganisms (GCM) 10K type strain sequencing project: providing services to taxonomists for standard genome sequencing and annotation.</title>
        <authorList>
            <consortium name="The Broad Institute Genomics Platform"/>
            <consortium name="The Broad Institute Genome Sequencing Center for Infectious Disease"/>
            <person name="Wu L."/>
            <person name="Ma J."/>
        </authorList>
    </citation>
    <scope>NUCLEOTIDE SEQUENCE [LARGE SCALE GENOMIC DNA]</scope>
    <source>
        <strain evidence="3">CGMCC 4.7192</strain>
    </source>
</reference>
<dbReference type="InterPro" id="IPR007047">
    <property type="entry name" value="Flp_Fap"/>
</dbReference>
<evidence type="ECO:0000313" key="2">
    <source>
        <dbReference type="EMBL" id="MFD2207242.1"/>
    </source>
</evidence>
<proteinExistence type="predicted"/>
<accession>A0ABW5BM63</accession>
<keyword evidence="1" id="KW-0472">Membrane</keyword>
<name>A0ABW5BM63_9PROT</name>
<keyword evidence="1" id="KW-1133">Transmembrane helix</keyword>
<evidence type="ECO:0000313" key="3">
    <source>
        <dbReference type="Proteomes" id="UP001597294"/>
    </source>
</evidence>
<feature type="transmembrane region" description="Helical" evidence="1">
    <location>
        <begin position="20"/>
        <end position="38"/>
    </location>
</feature>
<dbReference type="RefSeq" id="WP_380253679.1">
    <property type="nucleotide sequence ID" value="NZ_JBHUII010000011.1"/>
</dbReference>
<dbReference type="Pfam" id="PF04964">
    <property type="entry name" value="Flp_Fap"/>
    <property type="match status" value="1"/>
</dbReference>
<organism evidence="2 3">
    <name type="scientific">Kiloniella antarctica</name>
    <dbReference type="NCBI Taxonomy" id="1550907"/>
    <lineage>
        <taxon>Bacteria</taxon>
        <taxon>Pseudomonadati</taxon>
        <taxon>Pseudomonadota</taxon>
        <taxon>Alphaproteobacteria</taxon>
        <taxon>Rhodospirillales</taxon>
        <taxon>Kiloniellaceae</taxon>
        <taxon>Kiloniella</taxon>
    </lineage>
</organism>
<evidence type="ECO:0000256" key="1">
    <source>
        <dbReference type="SAM" id="Phobius"/>
    </source>
</evidence>
<comment type="caution">
    <text evidence="2">The sequence shown here is derived from an EMBL/GenBank/DDBJ whole genome shotgun (WGS) entry which is preliminary data.</text>
</comment>
<sequence length="59" mass="5951">MSKFIKSFITDDSGATAIEYGLIAALVSVAAITALGSMGDSLVAIFGKVDTELTTAVAP</sequence>
<dbReference type="Proteomes" id="UP001597294">
    <property type="component" value="Unassembled WGS sequence"/>
</dbReference>
<dbReference type="EMBL" id="JBHUII010000011">
    <property type="protein sequence ID" value="MFD2207242.1"/>
    <property type="molecule type" value="Genomic_DNA"/>
</dbReference>
<gene>
    <name evidence="2" type="ORF">ACFSKO_16560</name>
</gene>
<keyword evidence="3" id="KW-1185">Reference proteome</keyword>
<protein>
    <submittedName>
        <fullName evidence="2">Flp family type IVb pilin</fullName>
    </submittedName>
</protein>
<keyword evidence="1" id="KW-0812">Transmembrane</keyword>